<dbReference type="RefSeq" id="WP_003926293.1">
    <property type="nucleotide sequence ID" value="NZ_BCTB01000009.1"/>
</dbReference>
<organism evidence="1 2">
    <name type="scientific">Mycolicibacterium thermoresistibile</name>
    <name type="common">Mycobacterium thermoresistibile</name>
    <dbReference type="NCBI Taxonomy" id="1797"/>
    <lineage>
        <taxon>Bacteria</taxon>
        <taxon>Bacillati</taxon>
        <taxon>Actinomycetota</taxon>
        <taxon>Actinomycetes</taxon>
        <taxon>Mycobacteriales</taxon>
        <taxon>Mycobacteriaceae</taxon>
        <taxon>Mycolicibacterium</taxon>
    </lineage>
</organism>
<protein>
    <recommendedName>
        <fullName evidence="3">DUF3303 domain-containing protein</fullName>
    </recommendedName>
</protein>
<dbReference type="AlphaFoldDB" id="A0A100XEI2"/>
<reference evidence="2" key="2">
    <citation type="submission" date="2016-02" db="EMBL/GenBank/DDBJ databases">
        <title>Draft genome sequence of five rapidly growing Mycobacterium species.</title>
        <authorList>
            <person name="Katahira K."/>
            <person name="Gotou Y."/>
            <person name="Iida K."/>
            <person name="Ogura Y."/>
            <person name="Hayashi T."/>
        </authorList>
    </citation>
    <scope>NUCLEOTIDE SEQUENCE [LARGE SCALE GENOMIC DNA]</scope>
    <source>
        <strain evidence="2">JCM6362</strain>
    </source>
</reference>
<proteinExistence type="predicted"/>
<dbReference type="Pfam" id="PF11746">
    <property type="entry name" value="DUF3303"/>
    <property type="match status" value="1"/>
</dbReference>
<comment type="caution">
    <text evidence="1">The sequence shown here is derived from an EMBL/GenBank/DDBJ whole genome shotgun (WGS) entry which is preliminary data.</text>
</comment>
<dbReference type="Proteomes" id="UP000069654">
    <property type="component" value="Unassembled WGS sequence"/>
</dbReference>
<evidence type="ECO:0008006" key="3">
    <source>
        <dbReference type="Google" id="ProtNLM"/>
    </source>
</evidence>
<sequence length="103" mass="11404">MKFVMTWTTRLTGSAQDNEASVKRGLELFSKWARPAGTTFHQFVGRVDGTGGFAVVETDDPKDLLDGATKFSALNEFAIHPVVDIEEWVHSAQEGIDFRESIS</sequence>
<dbReference type="EMBL" id="BCTB01000009">
    <property type="protein sequence ID" value="GAT14923.1"/>
    <property type="molecule type" value="Genomic_DNA"/>
</dbReference>
<dbReference type="OrthoDB" id="6882086at2"/>
<reference evidence="1 2" key="1">
    <citation type="journal article" date="2016" name="Genome Announc.">
        <title>Draft Genome Sequences of Five Rapidly Growing Mycobacterium Species, M. thermoresistibile, M. fortuitum subsp. acetamidolyticum, M. canariasense, M. brisbanense, and M. novocastrense.</title>
        <authorList>
            <person name="Katahira K."/>
            <person name="Ogura Y."/>
            <person name="Gotoh Y."/>
            <person name="Hayashi T."/>
        </authorList>
    </citation>
    <scope>NUCLEOTIDE SEQUENCE [LARGE SCALE GENOMIC DNA]</scope>
    <source>
        <strain evidence="1 2">JCM6362</strain>
    </source>
</reference>
<dbReference type="OMA" id="YAMTWTS"/>
<evidence type="ECO:0000313" key="2">
    <source>
        <dbReference type="Proteomes" id="UP000069654"/>
    </source>
</evidence>
<evidence type="ECO:0000313" key="1">
    <source>
        <dbReference type="EMBL" id="GAT14923.1"/>
    </source>
</evidence>
<gene>
    <name evidence="1" type="ORF">RMCT_1893</name>
</gene>
<dbReference type="InterPro" id="IPR021734">
    <property type="entry name" value="DUF3303"/>
</dbReference>
<name>A0A100XEI2_MYCTH</name>
<accession>A0A100XEI2</accession>